<dbReference type="AlphaFoldDB" id="A0AAN8XST4"/>
<dbReference type="InterPro" id="IPR016187">
    <property type="entry name" value="CTDL_fold"/>
</dbReference>
<evidence type="ECO:0000313" key="1">
    <source>
        <dbReference type="EMBL" id="KAK7083539.1"/>
    </source>
</evidence>
<keyword evidence="2" id="KW-1185">Reference proteome</keyword>
<proteinExistence type="predicted"/>
<protein>
    <submittedName>
        <fullName evidence="1">Uncharacterized protein</fullName>
    </submittedName>
</protein>
<organism evidence="1 2">
    <name type="scientific">Halocaridina rubra</name>
    <name type="common">Hawaiian red shrimp</name>
    <dbReference type="NCBI Taxonomy" id="373956"/>
    <lineage>
        <taxon>Eukaryota</taxon>
        <taxon>Metazoa</taxon>
        <taxon>Ecdysozoa</taxon>
        <taxon>Arthropoda</taxon>
        <taxon>Crustacea</taxon>
        <taxon>Multicrustacea</taxon>
        <taxon>Malacostraca</taxon>
        <taxon>Eumalacostraca</taxon>
        <taxon>Eucarida</taxon>
        <taxon>Decapoda</taxon>
        <taxon>Pleocyemata</taxon>
        <taxon>Caridea</taxon>
        <taxon>Atyoidea</taxon>
        <taxon>Atyidae</taxon>
        <taxon>Halocaridina</taxon>
    </lineage>
</organism>
<gene>
    <name evidence="1" type="ORF">SK128_019587</name>
</gene>
<accession>A0AAN8XST4</accession>
<dbReference type="EMBL" id="JAXCGZ010002845">
    <property type="protein sequence ID" value="KAK7083539.1"/>
    <property type="molecule type" value="Genomic_DNA"/>
</dbReference>
<dbReference type="InterPro" id="IPR016186">
    <property type="entry name" value="C-type_lectin-like/link_sf"/>
</dbReference>
<feature type="non-terminal residue" evidence="1">
    <location>
        <position position="93"/>
    </location>
</feature>
<comment type="caution">
    <text evidence="1">The sequence shown here is derived from an EMBL/GenBank/DDBJ whole genome shotgun (WGS) entry which is preliminary data.</text>
</comment>
<name>A0AAN8XST4_HALRR</name>
<dbReference type="SUPFAM" id="SSF56436">
    <property type="entry name" value="C-type lectin-like"/>
    <property type="match status" value="1"/>
</dbReference>
<dbReference type="Gene3D" id="3.10.100.10">
    <property type="entry name" value="Mannose-Binding Protein A, subunit A"/>
    <property type="match status" value="1"/>
</dbReference>
<reference evidence="1 2" key="1">
    <citation type="submission" date="2023-11" db="EMBL/GenBank/DDBJ databases">
        <title>Halocaridina rubra genome assembly.</title>
        <authorList>
            <person name="Smith C."/>
        </authorList>
    </citation>
    <scope>NUCLEOTIDE SEQUENCE [LARGE SCALE GENOMIC DNA]</scope>
    <source>
        <strain evidence="1">EP-1</strain>
        <tissue evidence="1">Whole</tissue>
    </source>
</reference>
<dbReference type="Proteomes" id="UP001381693">
    <property type="component" value="Unassembled WGS sequence"/>
</dbReference>
<evidence type="ECO:0000313" key="2">
    <source>
        <dbReference type="Proteomes" id="UP001381693"/>
    </source>
</evidence>
<sequence>VDGKFGGSEYHYSWLHDGRRNYVHTQAVSYCSRLGADWAPVSIESEDENAFISGVIGSHRLNWIWTGGQKAGSGWRWPSQGSFNGFGWSHTGG</sequence>
<feature type="non-terminal residue" evidence="1">
    <location>
        <position position="1"/>
    </location>
</feature>